<dbReference type="STRING" id="454194.PYK22_02167"/>
<dbReference type="RefSeq" id="WP_041977092.1">
    <property type="nucleotide sequence ID" value="NZ_CBXV010000007.1"/>
</dbReference>
<proteinExistence type="predicted"/>
<sequence length="155" mass="16738">MTEEIEGLKLTEEEATSIAEEASALAEALSGVRRSRALLLAEAAREGAIPAELIDVLEGLAVLVLQTGRARQRSGAEGERLWTRLLLHTPRGRELREQIAAVNRALQALIGRRLDSVRVEMRTLGHFTLHLSSEGVAITLAIRADGVQIESLSAG</sequence>
<keyword evidence="2" id="KW-1185">Reference proteome</keyword>
<reference evidence="1 2" key="2">
    <citation type="submission" date="2015-01" db="EMBL/GenBank/DDBJ databases">
        <title>Complete genome sequence of Pyrinomonas methylaliphatogenes type strain K22T.</title>
        <authorList>
            <person name="Lee K.C.Y."/>
            <person name="Power J.F."/>
            <person name="Dunfield P.F."/>
            <person name="Morgan X.C."/>
            <person name="Huttenhower C."/>
            <person name="Stott M.B."/>
        </authorList>
    </citation>
    <scope>NUCLEOTIDE SEQUENCE [LARGE SCALE GENOMIC DNA]</scope>
    <source>
        <strain evidence="1 2">K22</strain>
    </source>
</reference>
<name>A0A0B6X1B2_9BACT</name>
<dbReference type="Proteomes" id="UP000031518">
    <property type="component" value="Unassembled WGS sequence"/>
</dbReference>
<organism evidence="1 2">
    <name type="scientific">Pyrinomonas methylaliphatogenes</name>
    <dbReference type="NCBI Taxonomy" id="454194"/>
    <lineage>
        <taxon>Bacteria</taxon>
        <taxon>Pseudomonadati</taxon>
        <taxon>Acidobacteriota</taxon>
        <taxon>Blastocatellia</taxon>
        <taxon>Blastocatellales</taxon>
        <taxon>Pyrinomonadaceae</taxon>
        <taxon>Pyrinomonas</taxon>
    </lineage>
</organism>
<evidence type="ECO:0000313" key="2">
    <source>
        <dbReference type="Proteomes" id="UP000031518"/>
    </source>
</evidence>
<reference evidence="1 2" key="1">
    <citation type="submission" date="2013-12" db="EMBL/GenBank/DDBJ databases">
        <authorList>
            <person name="Stott M."/>
        </authorList>
    </citation>
    <scope>NUCLEOTIDE SEQUENCE [LARGE SCALE GENOMIC DNA]</scope>
    <source>
        <strain evidence="1 2">K22</strain>
    </source>
</reference>
<dbReference type="OrthoDB" id="5193089at2"/>
<gene>
    <name evidence="1" type="ORF">PYK22_02167</name>
</gene>
<accession>A0A0B6X1B2</accession>
<dbReference type="AlphaFoldDB" id="A0A0B6X1B2"/>
<evidence type="ECO:0000313" key="1">
    <source>
        <dbReference type="EMBL" id="CDM66155.1"/>
    </source>
</evidence>
<dbReference type="EMBL" id="CBXV010000007">
    <property type="protein sequence ID" value="CDM66155.1"/>
    <property type="molecule type" value="Genomic_DNA"/>
</dbReference>
<protein>
    <submittedName>
        <fullName evidence="1">Uncharacterized protein</fullName>
    </submittedName>
</protein>